<keyword evidence="1" id="KW-0479">Metal-binding</keyword>
<evidence type="ECO:0000313" key="7">
    <source>
        <dbReference type="EMBL" id="KAB1206507.1"/>
    </source>
</evidence>
<dbReference type="Proteomes" id="UP000516437">
    <property type="component" value="Chromosome 7"/>
</dbReference>
<dbReference type="AlphaFoldDB" id="A0A6A1V3S9"/>
<dbReference type="Pfam" id="PF13639">
    <property type="entry name" value="zf-RING_2"/>
    <property type="match status" value="1"/>
</dbReference>
<dbReference type="InterPro" id="IPR001841">
    <property type="entry name" value="Znf_RING"/>
</dbReference>
<evidence type="ECO:0000256" key="4">
    <source>
        <dbReference type="PROSITE-ProRule" id="PRU00175"/>
    </source>
</evidence>
<evidence type="ECO:0000313" key="8">
    <source>
        <dbReference type="Proteomes" id="UP000516437"/>
    </source>
</evidence>
<reference evidence="7" key="1">
    <citation type="submission" date="2018-07" db="EMBL/GenBank/DDBJ databases">
        <authorList>
            <person name="Gao Z.-S."/>
            <person name="Jia H.-M."/>
            <person name="Jia H.-J."/>
            <person name="Cai Q.-L."/>
            <person name="Wang Y."/>
            <person name="Zhao H.-B."/>
        </authorList>
    </citation>
    <scope>NUCLEOTIDE SEQUENCE</scope>
    <source>
        <tissue evidence="7">Leaves</tissue>
    </source>
</reference>
<dbReference type="GO" id="GO:0008270">
    <property type="term" value="F:zinc ion binding"/>
    <property type="evidence" value="ECO:0007669"/>
    <property type="project" value="UniProtKB-KW"/>
</dbReference>
<dbReference type="InterPro" id="IPR013083">
    <property type="entry name" value="Znf_RING/FYVE/PHD"/>
</dbReference>
<sequence>MSRYVTLAAASNLRWACNCLIYQAFSKPYARDVPEVVLHQEPSVVRLEHEPGSSEVECSVCLSKIEDGDEIRRLRCDHPFHRVCLDRWLGYKNPTCPLRRESLAPFRAITELGMEVLSSKFSSSRSADREKRWLR</sequence>
<comment type="caution">
    <text evidence="7">The sequence shown here is derived from an EMBL/GenBank/DDBJ whole genome shotgun (WGS) entry which is preliminary data.</text>
</comment>
<protein>
    <submittedName>
        <fullName evidence="7">Putative E3 ubiquitin-protein ligase RHA2B</fullName>
    </submittedName>
</protein>
<evidence type="ECO:0000256" key="2">
    <source>
        <dbReference type="ARBA" id="ARBA00022771"/>
    </source>
</evidence>
<dbReference type="SUPFAM" id="SSF57850">
    <property type="entry name" value="RING/U-box"/>
    <property type="match status" value="1"/>
</dbReference>
<keyword evidence="2 4" id="KW-0863">Zinc-finger</keyword>
<reference evidence="7 8" key="2">
    <citation type="journal article" date="2019" name="Plant Biotechnol. J.">
        <title>The red bayberry genome and genetic basis of sex determination.</title>
        <authorList>
            <person name="Jia H.M."/>
            <person name="Jia H.J."/>
            <person name="Cai Q.L."/>
            <person name="Wang Y."/>
            <person name="Zhao H.B."/>
            <person name="Yang W.F."/>
            <person name="Wang G.Y."/>
            <person name="Li Y.H."/>
            <person name="Zhan D.L."/>
            <person name="Shen Y.T."/>
            <person name="Niu Q.F."/>
            <person name="Chang L."/>
            <person name="Qiu J."/>
            <person name="Zhao L."/>
            <person name="Xie H.B."/>
            <person name="Fu W.Y."/>
            <person name="Jin J."/>
            <person name="Li X.W."/>
            <person name="Jiao Y."/>
            <person name="Zhou C.C."/>
            <person name="Tu T."/>
            <person name="Chai C.Y."/>
            <person name="Gao J.L."/>
            <person name="Fan L.J."/>
            <person name="van de Weg E."/>
            <person name="Wang J.Y."/>
            <person name="Gao Z.S."/>
        </authorList>
    </citation>
    <scope>NUCLEOTIDE SEQUENCE [LARGE SCALE GENOMIC DNA]</scope>
    <source>
        <tissue evidence="7">Leaves</tissue>
    </source>
</reference>
<proteinExistence type="predicted"/>
<dbReference type="PANTHER" id="PTHR45969">
    <property type="entry name" value="RING ZINC FINGER PROTEIN-RELATED"/>
    <property type="match status" value="1"/>
</dbReference>
<reference evidence="7" key="3">
    <citation type="submission" date="2019-09" db="EMBL/GenBank/DDBJ databases">
        <authorList>
            <person name="Gao Z."/>
        </authorList>
    </citation>
    <scope>NUCLEOTIDE SEQUENCE</scope>
    <source>
        <tissue evidence="7">Leaves</tissue>
    </source>
</reference>
<accession>A0A6A1V3S9</accession>
<dbReference type="EMBL" id="RXIC02000492">
    <property type="protein sequence ID" value="KAB1199155.1"/>
    <property type="molecule type" value="Genomic_DNA"/>
</dbReference>
<dbReference type="SMART" id="SM00184">
    <property type="entry name" value="RING"/>
    <property type="match status" value="1"/>
</dbReference>
<evidence type="ECO:0000256" key="1">
    <source>
        <dbReference type="ARBA" id="ARBA00022723"/>
    </source>
</evidence>
<evidence type="ECO:0000259" key="5">
    <source>
        <dbReference type="PROSITE" id="PS50089"/>
    </source>
</evidence>
<feature type="domain" description="RING-type" evidence="5">
    <location>
        <begin position="58"/>
        <end position="100"/>
    </location>
</feature>
<name>A0A6A1V3S9_9ROSI</name>
<organism evidence="7 8">
    <name type="scientific">Morella rubra</name>
    <name type="common">Chinese bayberry</name>
    <dbReference type="NCBI Taxonomy" id="262757"/>
    <lineage>
        <taxon>Eukaryota</taxon>
        <taxon>Viridiplantae</taxon>
        <taxon>Streptophyta</taxon>
        <taxon>Embryophyta</taxon>
        <taxon>Tracheophyta</taxon>
        <taxon>Spermatophyta</taxon>
        <taxon>Magnoliopsida</taxon>
        <taxon>eudicotyledons</taxon>
        <taxon>Gunneridae</taxon>
        <taxon>Pentapetalae</taxon>
        <taxon>rosids</taxon>
        <taxon>fabids</taxon>
        <taxon>Fagales</taxon>
        <taxon>Myricaceae</taxon>
        <taxon>Morella</taxon>
    </lineage>
</organism>
<dbReference type="GO" id="GO:0061630">
    <property type="term" value="F:ubiquitin protein ligase activity"/>
    <property type="evidence" value="ECO:0007669"/>
    <property type="project" value="TreeGrafter"/>
</dbReference>
<dbReference type="OrthoDB" id="9984778at2759"/>
<dbReference type="Gene3D" id="3.30.40.10">
    <property type="entry name" value="Zinc/RING finger domain, C3HC4 (zinc finger)"/>
    <property type="match status" value="1"/>
</dbReference>
<gene>
    <name evidence="6" type="ORF">CJ030_MR0G027015</name>
    <name evidence="7" type="ORF">CJ030_MR7G000037</name>
</gene>
<keyword evidence="8" id="KW-1185">Reference proteome</keyword>
<evidence type="ECO:0000313" key="6">
    <source>
        <dbReference type="EMBL" id="KAB1199155.1"/>
    </source>
</evidence>
<dbReference type="PROSITE" id="PS50089">
    <property type="entry name" value="ZF_RING_2"/>
    <property type="match status" value="1"/>
</dbReference>
<dbReference type="GO" id="GO:0016567">
    <property type="term" value="P:protein ubiquitination"/>
    <property type="evidence" value="ECO:0007669"/>
    <property type="project" value="TreeGrafter"/>
</dbReference>
<evidence type="ECO:0000256" key="3">
    <source>
        <dbReference type="ARBA" id="ARBA00022833"/>
    </source>
</evidence>
<keyword evidence="3" id="KW-0862">Zinc</keyword>
<dbReference type="EMBL" id="RXIC02000025">
    <property type="protein sequence ID" value="KAB1206507.1"/>
    <property type="molecule type" value="Genomic_DNA"/>
</dbReference>
<dbReference type="PANTHER" id="PTHR45969:SF55">
    <property type="entry name" value="OS07G0686300 PROTEIN"/>
    <property type="match status" value="1"/>
</dbReference>